<dbReference type="Gene3D" id="1.20.120.450">
    <property type="entry name" value="dinb family like domain"/>
    <property type="match status" value="1"/>
</dbReference>
<evidence type="ECO:0000313" key="3">
    <source>
        <dbReference type="Proteomes" id="UP001165136"/>
    </source>
</evidence>
<dbReference type="AlphaFoldDB" id="A0A9W6RB28"/>
<reference evidence="2" key="1">
    <citation type="submission" date="2023-03" db="EMBL/GenBank/DDBJ databases">
        <title>Amycolatopsis taiwanensis NBRC 103393.</title>
        <authorList>
            <person name="Ichikawa N."/>
            <person name="Sato H."/>
            <person name="Tonouchi N."/>
        </authorList>
    </citation>
    <scope>NUCLEOTIDE SEQUENCE</scope>
    <source>
        <strain evidence="2">NBRC 103393</strain>
    </source>
</reference>
<organism evidence="2 3">
    <name type="scientific">Amycolatopsis taiwanensis</name>
    <dbReference type="NCBI Taxonomy" id="342230"/>
    <lineage>
        <taxon>Bacteria</taxon>
        <taxon>Bacillati</taxon>
        <taxon>Actinomycetota</taxon>
        <taxon>Actinomycetes</taxon>
        <taxon>Pseudonocardiales</taxon>
        <taxon>Pseudonocardiaceae</taxon>
        <taxon>Amycolatopsis</taxon>
    </lineage>
</organism>
<feature type="region of interest" description="Disordered" evidence="1">
    <location>
        <begin position="135"/>
        <end position="163"/>
    </location>
</feature>
<evidence type="ECO:0000313" key="2">
    <source>
        <dbReference type="EMBL" id="GLY70832.1"/>
    </source>
</evidence>
<dbReference type="SUPFAM" id="SSF109854">
    <property type="entry name" value="DinB/YfiT-like putative metalloenzymes"/>
    <property type="match status" value="1"/>
</dbReference>
<dbReference type="Pfam" id="PF04978">
    <property type="entry name" value="MST"/>
    <property type="match status" value="1"/>
</dbReference>
<protein>
    <recommendedName>
        <fullName evidence="4">DUF664 domain-containing protein</fullName>
    </recommendedName>
</protein>
<dbReference type="RefSeq" id="WP_425388318.1">
    <property type="nucleotide sequence ID" value="NZ_BSTI01000027.1"/>
</dbReference>
<keyword evidence="3" id="KW-1185">Reference proteome</keyword>
<evidence type="ECO:0008006" key="4">
    <source>
        <dbReference type="Google" id="ProtNLM"/>
    </source>
</evidence>
<sequence length="163" mass="18228">MVHLTEPPRTLSGSAELLTGYLDFYRDTIPRKLAGLSEAELRRTRVPSGWVPLGLLKHLGYVELRWLRWGFAVEQVDDPWADWNADRTEWRLDPADDLASVTAFFDEQCARSRAIVEGAQLSAVAADAGLEPVPSAAGIRPACGPSRRRARTGRRRDLRMTSQ</sequence>
<comment type="caution">
    <text evidence="2">The sequence shown here is derived from an EMBL/GenBank/DDBJ whole genome shotgun (WGS) entry which is preliminary data.</text>
</comment>
<dbReference type="InterPro" id="IPR007061">
    <property type="entry name" value="MST-like"/>
</dbReference>
<proteinExistence type="predicted"/>
<dbReference type="EMBL" id="BSTI01000027">
    <property type="protein sequence ID" value="GLY70832.1"/>
    <property type="molecule type" value="Genomic_DNA"/>
</dbReference>
<dbReference type="Proteomes" id="UP001165136">
    <property type="component" value="Unassembled WGS sequence"/>
</dbReference>
<gene>
    <name evidence="2" type="ORF">Atai01_74510</name>
</gene>
<evidence type="ECO:0000256" key="1">
    <source>
        <dbReference type="SAM" id="MobiDB-lite"/>
    </source>
</evidence>
<accession>A0A9W6RB28</accession>
<name>A0A9W6RB28_9PSEU</name>
<dbReference type="InterPro" id="IPR034660">
    <property type="entry name" value="DinB/YfiT-like"/>
</dbReference>
<feature type="compositionally biased region" description="Basic residues" evidence="1">
    <location>
        <begin position="146"/>
        <end position="157"/>
    </location>
</feature>